<keyword evidence="2" id="KW-1003">Cell membrane</keyword>
<evidence type="ECO:0000256" key="4">
    <source>
        <dbReference type="ARBA" id="ARBA00022989"/>
    </source>
</evidence>
<keyword evidence="5 6" id="KW-0472">Membrane</keyword>
<evidence type="ECO:0000256" key="6">
    <source>
        <dbReference type="SAM" id="Phobius"/>
    </source>
</evidence>
<dbReference type="InterPro" id="IPR017039">
    <property type="entry name" value="Virul_fac_BrkB"/>
</dbReference>
<evidence type="ECO:0000256" key="3">
    <source>
        <dbReference type="ARBA" id="ARBA00022692"/>
    </source>
</evidence>
<dbReference type="OrthoDB" id="9808671at2"/>
<name>A0A1M5I570_9BACT</name>
<evidence type="ECO:0000256" key="1">
    <source>
        <dbReference type="ARBA" id="ARBA00004651"/>
    </source>
</evidence>
<keyword evidence="4 6" id="KW-1133">Transmembrane helix</keyword>
<dbReference type="GO" id="GO:0005886">
    <property type="term" value="C:plasma membrane"/>
    <property type="evidence" value="ECO:0007669"/>
    <property type="project" value="UniProtKB-SubCell"/>
</dbReference>
<feature type="transmembrane region" description="Helical" evidence="6">
    <location>
        <begin position="122"/>
        <end position="142"/>
    </location>
</feature>
<feature type="transmembrane region" description="Helical" evidence="6">
    <location>
        <begin position="205"/>
        <end position="222"/>
    </location>
</feature>
<evidence type="ECO:0000313" key="7">
    <source>
        <dbReference type="EMBL" id="SHG23317.1"/>
    </source>
</evidence>
<protein>
    <submittedName>
        <fullName evidence="7">Membrane protein</fullName>
    </submittedName>
</protein>
<proteinExistence type="predicted"/>
<evidence type="ECO:0000256" key="2">
    <source>
        <dbReference type="ARBA" id="ARBA00022475"/>
    </source>
</evidence>
<dbReference type="Pfam" id="PF03631">
    <property type="entry name" value="Virul_fac_BrkB"/>
    <property type="match status" value="1"/>
</dbReference>
<keyword evidence="3 6" id="KW-0812">Transmembrane</keyword>
<dbReference type="RefSeq" id="WP_062178548.1">
    <property type="nucleotide sequence ID" value="NZ_BBXL01000005.1"/>
</dbReference>
<feature type="transmembrane region" description="Helical" evidence="6">
    <location>
        <begin position="61"/>
        <end position="83"/>
    </location>
</feature>
<reference evidence="8" key="1">
    <citation type="submission" date="2016-11" db="EMBL/GenBank/DDBJ databases">
        <authorList>
            <person name="Varghese N."/>
            <person name="Submissions S."/>
        </authorList>
    </citation>
    <scope>NUCLEOTIDE SEQUENCE [LARGE SCALE GENOMIC DNA]</scope>
    <source>
        <strain evidence="8">DSM 27370</strain>
    </source>
</reference>
<sequence>MIDKLTKLFQRILHFLQIGIWKVDTKQSGKPRAFIYTAIKSFILAYRNMDWSQMNTKAAALTYNTLLSIVPLLAVLFAIARGFGFQNIVQSELFGYFEGQREVLEKAMVFIDKSLEYAQSGIFLGIGLILLLYTVLNLIGGIESNFNAIWRIKNDRSYYRQFTDYTALILIAPVFLVCNGGLSILLNSSAETKLVGLVIGPFVELLPYLITILLFTFIYLYLPNTKVKFSSALFAGFIAGLAFQLFQQLYIGGQIWISKYNAIYGSFAALPLLLLWLQLSWLIVLIGVEISFGYQNVKKFSYEKDTKNISRRYKDFVILLIITLIVKRFEKGEKPYTASEISERFKIPTRVTSDSLYLLLELNIIRETPSDDNIVPAYIPALDINKISVAYLFNKIDTFGMEDFFNIDINGEFFEEWNVIQDIRRTLFEKEKDTLIKDL</sequence>
<gene>
    <name evidence="7" type="ORF">SAMN05444362_11844</name>
</gene>
<dbReference type="STRING" id="1346286.SAMN05444362_11844"/>
<dbReference type="PANTHER" id="PTHR30213">
    <property type="entry name" value="INNER MEMBRANE PROTEIN YHJD"/>
    <property type="match status" value="1"/>
</dbReference>
<organism evidence="7 8">
    <name type="scientific">Dysgonomonas macrotermitis</name>
    <dbReference type="NCBI Taxonomy" id="1346286"/>
    <lineage>
        <taxon>Bacteria</taxon>
        <taxon>Pseudomonadati</taxon>
        <taxon>Bacteroidota</taxon>
        <taxon>Bacteroidia</taxon>
        <taxon>Bacteroidales</taxon>
        <taxon>Dysgonomonadaceae</taxon>
        <taxon>Dysgonomonas</taxon>
    </lineage>
</organism>
<dbReference type="PANTHER" id="PTHR30213:SF0">
    <property type="entry name" value="UPF0761 MEMBRANE PROTEIN YIHY"/>
    <property type="match status" value="1"/>
</dbReference>
<feature type="transmembrane region" description="Helical" evidence="6">
    <location>
        <begin position="263"/>
        <end position="292"/>
    </location>
</feature>
<dbReference type="Proteomes" id="UP000184480">
    <property type="component" value="Unassembled WGS sequence"/>
</dbReference>
<dbReference type="EMBL" id="FQUC01000018">
    <property type="protein sequence ID" value="SHG23317.1"/>
    <property type="molecule type" value="Genomic_DNA"/>
</dbReference>
<evidence type="ECO:0000256" key="5">
    <source>
        <dbReference type="ARBA" id="ARBA00023136"/>
    </source>
</evidence>
<feature type="transmembrane region" description="Helical" evidence="6">
    <location>
        <begin position="229"/>
        <end position="251"/>
    </location>
</feature>
<accession>A0A1M5I570</accession>
<keyword evidence="8" id="KW-1185">Reference proteome</keyword>
<feature type="transmembrane region" description="Helical" evidence="6">
    <location>
        <begin position="162"/>
        <end position="185"/>
    </location>
</feature>
<evidence type="ECO:0000313" key="8">
    <source>
        <dbReference type="Proteomes" id="UP000184480"/>
    </source>
</evidence>
<dbReference type="NCBIfam" id="TIGR00765">
    <property type="entry name" value="yihY_not_rbn"/>
    <property type="match status" value="1"/>
</dbReference>
<dbReference type="AlphaFoldDB" id="A0A1M5I570"/>
<comment type="subcellular location">
    <subcellularLocation>
        <location evidence="1">Cell membrane</location>
        <topology evidence="1">Multi-pass membrane protein</topology>
    </subcellularLocation>
</comment>